<gene>
    <name evidence="1" type="ORF">DGAL_LOCUS4358</name>
</gene>
<name>A0A8J2RJK4_9CRUS</name>
<dbReference type="EMBL" id="CAKKLH010000068">
    <property type="protein sequence ID" value="CAH0101985.1"/>
    <property type="molecule type" value="Genomic_DNA"/>
</dbReference>
<evidence type="ECO:0000313" key="1">
    <source>
        <dbReference type="EMBL" id="CAH0101985.1"/>
    </source>
</evidence>
<sequence length="138" mass="16035">MATNFDLINVMKKLPLSVFPLQTLDDVEDVEMCFQSGNTNSTTNIMDFKQMLSNNFETTNLHDRKFTLLVNSRFDMVFSNKLRKSLAMDQVSVGRPTIIGQSLIYTVIEETLIKLTDKCMKLTKKDVKTRFRNWLQQK</sequence>
<dbReference type="AlphaFoldDB" id="A0A8J2RJK4"/>
<organism evidence="1 2">
    <name type="scientific">Daphnia galeata</name>
    <dbReference type="NCBI Taxonomy" id="27404"/>
    <lineage>
        <taxon>Eukaryota</taxon>
        <taxon>Metazoa</taxon>
        <taxon>Ecdysozoa</taxon>
        <taxon>Arthropoda</taxon>
        <taxon>Crustacea</taxon>
        <taxon>Branchiopoda</taxon>
        <taxon>Diplostraca</taxon>
        <taxon>Cladocera</taxon>
        <taxon>Anomopoda</taxon>
        <taxon>Daphniidae</taxon>
        <taxon>Daphnia</taxon>
    </lineage>
</organism>
<dbReference type="Proteomes" id="UP000789390">
    <property type="component" value="Unassembled WGS sequence"/>
</dbReference>
<comment type="caution">
    <text evidence="1">The sequence shown here is derived from an EMBL/GenBank/DDBJ whole genome shotgun (WGS) entry which is preliminary data.</text>
</comment>
<proteinExistence type="predicted"/>
<evidence type="ECO:0000313" key="2">
    <source>
        <dbReference type="Proteomes" id="UP000789390"/>
    </source>
</evidence>
<keyword evidence="2" id="KW-1185">Reference proteome</keyword>
<reference evidence="1" key="1">
    <citation type="submission" date="2021-11" db="EMBL/GenBank/DDBJ databases">
        <authorList>
            <person name="Schell T."/>
        </authorList>
    </citation>
    <scope>NUCLEOTIDE SEQUENCE</scope>
    <source>
        <strain evidence="1">M5</strain>
    </source>
</reference>
<accession>A0A8J2RJK4</accession>
<protein>
    <submittedName>
        <fullName evidence="1">Uncharacterized protein</fullName>
    </submittedName>
</protein>